<evidence type="ECO:0000256" key="1">
    <source>
        <dbReference type="ARBA" id="ARBA00022478"/>
    </source>
</evidence>
<dbReference type="InterPro" id="IPR050254">
    <property type="entry name" value="RNA_pol_beta''_euk"/>
</dbReference>
<evidence type="ECO:0000256" key="3">
    <source>
        <dbReference type="ARBA" id="ARBA00022695"/>
    </source>
</evidence>
<gene>
    <name evidence="5" type="ORF">CUMW_181550</name>
</gene>
<evidence type="ECO:0000256" key="4">
    <source>
        <dbReference type="ARBA" id="ARBA00023163"/>
    </source>
</evidence>
<proteinExistence type="predicted"/>
<comment type="caution">
    <text evidence="5">The sequence shown here is derived from an EMBL/GenBank/DDBJ whole genome shotgun (WGS) entry which is preliminary data.</text>
</comment>
<dbReference type="PANTHER" id="PTHR34995:SF1">
    <property type="entry name" value="DNA-DIRECTED RNA POLYMERASE SUBUNIT BETA"/>
    <property type="match status" value="1"/>
</dbReference>
<dbReference type="GO" id="GO:0000428">
    <property type="term" value="C:DNA-directed RNA polymerase complex"/>
    <property type="evidence" value="ECO:0007669"/>
    <property type="project" value="UniProtKB-KW"/>
</dbReference>
<reference evidence="5 6" key="1">
    <citation type="journal article" date="2017" name="Front. Genet.">
        <title>Draft sequencing of the heterozygous diploid genome of Satsuma (Citrus unshiu Marc.) using a hybrid assembly approach.</title>
        <authorList>
            <person name="Shimizu T."/>
            <person name="Tanizawa Y."/>
            <person name="Mochizuki T."/>
            <person name="Nagasaki H."/>
            <person name="Yoshioka T."/>
            <person name="Toyoda A."/>
            <person name="Fujiyama A."/>
            <person name="Kaminuma E."/>
            <person name="Nakamura Y."/>
        </authorList>
    </citation>
    <scope>NUCLEOTIDE SEQUENCE [LARGE SCALE GENOMIC DNA]</scope>
    <source>
        <strain evidence="6">cv. Miyagawa wase</strain>
    </source>
</reference>
<organism evidence="5 6">
    <name type="scientific">Citrus unshiu</name>
    <name type="common">Satsuma mandarin</name>
    <name type="synonym">Citrus nobilis var. unshiu</name>
    <dbReference type="NCBI Taxonomy" id="55188"/>
    <lineage>
        <taxon>Eukaryota</taxon>
        <taxon>Viridiplantae</taxon>
        <taxon>Streptophyta</taxon>
        <taxon>Embryophyta</taxon>
        <taxon>Tracheophyta</taxon>
        <taxon>Spermatophyta</taxon>
        <taxon>Magnoliopsida</taxon>
        <taxon>eudicotyledons</taxon>
        <taxon>Gunneridae</taxon>
        <taxon>Pentapetalae</taxon>
        <taxon>rosids</taxon>
        <taxon>malvids</taxon>
        <taxon>Sapindales</taxon>
        <taxon>Rutaceae</taxon>
        <taxon>Aurantioideae</taxon>
        <taxon>Citrus</taxon>
    </lineage>
</organism>
<dbReference type="GO" id="GO:0016779">
    <property type="term" value="F:nucleotidyltransferase activity"/>
    <property type="evidence" value="ECO:0007669"/>
    <property type="project" value="UniProtKB-KW"/>
</dbReference>
<keyword evidence="6" id="KW-1185">Reference proteome</keyword>
<accession>A0A2H5PZE3</accession>
<dbReference type="Proteomes" id="UP000236630">
    <property type="component" value="Unassembled WGS sequence"/>
</dbReference>
<evidence type="ECO:0000313" key="6">
    <source>
        <dbReference type="Proteomes" id="UP000236630"/>
    </source>
</evidence>
<keyword evidence="4" id="KW-0804">Transcription</keyword>
<dbReference type="EMBL" id="BDQV01000167">
    <property type="protein sequence ID" value="GAY57713.1"/>
    <property type="molecule type" value="Genomic_DNA"/>
</dbReference>
<keyword evidence="1" id="KW-0240">DNA-directed RNA polymerase</keyword>
<sequence length="246" mass="27223">MFNGSHLPKKKSFVLVRPVVTYEIANGSAAGKGNMQFRVVNYVLYGKGKAAGGISDTSLQLVRTCLVVELGPEDTKFFRRRVRTNGLIRDFLRINLVKSNISYLRKRDHPSGNVPIISLGQFLCENVRITKRGPYLKSGQVLIVQVNSVVNTTAKLILATPGATVHGHLWSNLSEGDSISTFIMKSRSWSPKVEQVLEVRSLDSISMNLERELRVGHACNNKNSLGFRGFGFGADNYMCKSLISFG</sequence>
<evidence type="ECO:0000313" key="5">
    <source>
        <dbReference type="EMBL" id="GAY57713.1"/>
    </source>
</evidence>
<protein>
    <submittedName>
        <fullName evidence="5">Uncharacterized protein</fullName>
    </submittedName>
</protein>
<dbReference type="STRING" id="55188.A0A2H5PZE3"/>
<evidence type="ECO:0000256" key="2">
    <source>
        <dbReference type="ARBA" id="ARBA00022679"/>
    </source>
</evidence>
<keyword evidence="3" id="KW-0548">Nucleotidyltransferase</keyword>
<dbReference type="AlphaFoldDB" id="A0A2H5PZE3"/>
<dbReference type="PANTHER" id="PTHR34995">
    <property type="entry name" value="DNA-DIRECTED RNA POLYMERASE SUBUNIT BETA"/>
    <property type="match status" value="1"/>
</dbReference>
<keyword evidence="2" id="KW-0808">Transferase</keyword>
<name>A0A2H5PZE3_CITUN</name>